<name>A0A4Y9R399_9MICO</name>
<dbReference type="NCBIfam" id="TIGR01777">
    <property type="entry name" value="yfcH"/>
    <property type="match status" value="1"/>
</dbReference>
<evidence type="ECO:0000256" key="1">
    <source>
        <dbReference type="ARBA" id="ARBA00009353"/>
    </source>
</evidence>
<sequence>MRILVSGASGFIGSDLGHSLTSHGHEVLRLVRRAPTRSDEVEWHPEKGVIPGGIMDDVDAVINLSGASLARLPWTPKWKREIFTSRIRATHTLTDAMRTASKPPSIFLSGSAVGIYGDRPGDVLTESSVRGHGYLADVVDAWEKAARRAPDGVRVVTMRTGLVVGQGGVLSLVELQSRLGLAGPLGSGKQHWPWITLPDEVGAIRHLLTADVSGPVNLVAPVAASAERIMRAFTTALHRPYLVPAPKKLVELALQDARDLLLADQEVVPQKLVASGYRFQHETAEQAIDWMLSGRRPQRDRPETRHARA</sequence>
<dbReference type="InterPro" id="IPR001509">
    <property type="entry name" value="Epimerase_deHydtase"/>
</dbReference>
<comment type="similarity">
    <text evidence="1">Belongs to the NAD(P)-dependent epimerase/dehydratase family. SDR39U1 subfamily.</text>
</comment>
<feature type="domain" description="NAD-dependent epimerase/dehydratase" evidence="2">
    <location>
        <begin position="3"/>
        <end position="214"/>
    </location>
</feature>
<dbReference type="EMBL" id="SPQZ01000002">
    <property type="protein sequence ID" value="TFV98747.1"/>
    <property type="molecule type" value="Genomic_DNA"/>
</dbReference>
<dbReference type="InterPro" id="IPR036291">
    <property type="entry name" value="NAD(P)-bd_dom_sf"/>
</dbReference>
<evidence type="ECO:0000259" key="3">
    <source>
        <dbReference type="Pfam" id="PF08338"/>
    </source>
</evidence>
<dbReference type="Proteomes" id="UP000298127">
    <property type="component" value="Unassembled WGS sequence"/>
</dbReference>
<evidence type="ECO:0000259" key="2">
    <source>
        <dbReference type="Pfam" id="PF01370"/>
    </source>
</evidence>
<dbReference type="RefSeq" id="WP_135119284.1">
    <property type="nucleotide sequence ID" value="NZ_SPQZ01000002.1"/>
</dbReference>
<gene>
    <name evidence="4" type="ORF">E4M00_04325</name>
</gene>
<evidence type="ECO:0000313" key="5">
    <source>
        <dbReference type="Proteomes" id="UP000298127"/>
    </source>
</evidence>
<dbReference type="Gene3D" id="3.40.50.720">
    <property type="entry name" value="NAD(P)-binding Rossmann-like Domain"/>
    <property type="match status" value="1"/>
</dbReference>
<reference evidence="4 5" key="1">
    <citation type="journal article" date="2018" name="J. Microbiol.">
        <title>Leifsonia flava sp. nov., a novel actinobacterium isolated from the rhizosphere of Aquilegia viridiflora.</title>
        <authorList>
            <person name="Cai Y."/>
            <person name="Tao W.Z."/>
            <person name="Ma Y.J."/>
            <person name="Cheng J."/>
            <person name="Zhang M.Y."/>
            <person name="Zhang Y.X."/>
        </authorList>
    </citation>
    <scope>NUCLEOTIDE SEQUENCE [LARGE SCALE GENOMIC DNA]</scope>
    <source>
        <strain evidence="4 5">SYP-B2174</strain>
    </source>
</reference>
<proteinExistence type="inferred from homology"/>
<dbReference type="SUPFAM" id="SSF51735">
    <property type="entry name" value="NAD(P)-binding Rossmann-fold domains"/>
    <property type="match status" value="1"/>
</dbReference>
<accession>A0A4Y9R399</accession>
<dbReference type="InterPro" id="IPR013549">
    <property type="entry name" value="DUF1731"/>
</dbReference>
<keyword evidence="5" id="KW-1185">Reference proteome</keyword>
<evidence type="ECO:0000313" key="4">
    <source>
        <dbReference type="EMBL" id="TFV98747.1"/>
    </source>
</evidence>
<protein>
    <submittedName>
        <fullName evidence="4">TIGR01777 family protein</fullName>
    </submittedName>
</protein>
<feature type="domain" description="DUF1731" evidence="3">
    <location>
        <begin position="245"/>
        <end position="290"/>
    </location>
</feature>
<dbReference type="Pfam" id="PF08338">
    <property type="entry name" value="DUF1731"/>
    <property type="match status" value="1"/>
</dbReference>
<organism evidence="4 5">
    <name type="scientific">Orlajensenia leifsoniae</name>
    <dbReference type="NCBI Taxonomy" id="2561933"/>
    <lineage>
        <taxon>Bacteria</taxon>
        <taxon>Bacillati</taxon>
        <taxon>Actinomycetota</taxon>
        <taxon>Actinomycetes</taxon>
        <taxon>Micrococcales</taxon>
        <taxon>Microbacteriaceae</taxon>
        <taxon>Orlajensenia</taxon>
    </lineage>
</organism>
<dbReference type="AlphaFoldDB" id="A0A4Y9R399"/>
<dbReference type="PANTHER" id="PTHR11092">
    <property type="entry name" value="SUGAR NUCLEOTIDE EPIMERASE RELATED"/>
    <property type="match status" value="1"/>
</dbReference>
<dbReference type="Pfam" id="PF01370">
    <property type="entry name" value="Epimerase"/>
    <property type="match status" value="1"/>
</dbReference>
<comment type="caution">
    <text evidence="4">The sequence shown here is derived from an EMBL/GenBank/DDBJ whole genome shotgun (WGS) entry which is preliminary data.</text>
</comment>
<dbReference type="InterPro" id="IPR010099">
    <property type="entry name" value="SDR39U1"/>
</dbReference>
<dbReference type="PANTHER" id="PTHR11092:SF0">
    <property type="entry name" value="EPIMERASE FAMILY PROTEIN SDR39U1"/>
    <property type="match status" value="1"/>
</dbReference>